<gene>
    <name evidence="1" type="ORF">ERS852511_03681</name>
</gene>
<dbReference type="RefSeq" id="WP_055300499.1">
    <property type="nucleotide sequence ID" value="NZ_CP075193.1"/>
</dbReference>
<organism evidence="1 2">
    <name type="scientific">Bacteroides thetaiotaomicron</name>
    <dbReference type="NCBI Taxonomy" id="818"/>
    <lineage>
        <taxon>Bacteria</taxon>
        <taxon>Pseudomonadati</taxon>
        <taxon>Bacteroidota</taxon>
        <taxon>Bacteroidia</taxon>
        <taxon>Bacteroidales</taxon>
        <taxon>Bacteroidaceae</taxon>
        <taxon>Bacteroides</taxon>
    </lineage>
</organism>
<protein>
    <submittedName>
        <fullName evidence="1">DNA phosphorothioation-dependent restriction protein DptG</fullName>
    </submittedName>
</protein>
<dbReference type="EMBL" id="CZAP01000016">
    <property type="protein sequence ID" value="CUP92634.1"/>
    <property type="molecule type" value="Genomic_DNA"/>
</dbReference>
<dbReference type="NCBIfam" id="TIGR03236">
    <property type="entry name" value="dnd_assoc_1"/>
    <property type="match status" value="1"/>
</dbReference>
<dbReference type="PATRIC" id="fig|818.29.peg.4175"/>
<dbReference type="AlphaFoldDB" id="A0A139JZ58"/>
<evidence type="ECO:0000313" key="2">
    <source>
        <dbReference type="Proteomes" id="UP000095576"/>
    </source>
</evidence>
<name>A0A139JZ58_BACT4</name>
<dbReference type="Proteomes" id="UP000095576">
    <property type="component" value="Unassembled WGS sequence"/>
</dbReference>
<sequence length="486" mass="56979">MIYFQRFYEKYRYGEDEKISDSFHEGINILPFTANPATSNFDNTCSIKGITGEFFRYNSQVPANPVLDYTTYIEEFVVNYLRQKELSKDGIEKFKLIMKDLMCTDGNFVPFNSSFLKYIPLDMVSKKGSPVLSKYGSGQKKLAEYLMSLIPNSSLNLKEEENRNVFCHTIQEALEQQTQASPSKPETSYYVLPFIQQQFVNDIKWLLQKKDYVVLKYIDMLLYFYACYSITQTIFRLDAANKLNDSLENPESLYFILDNESASERRDVVKQGWATKLPSEYVSKLYGRMQAVDMLNILLMDNENTKPIGLYKNLLDKIKETPFDYEIKNQCEKLLEYCKIGKYNALKKRTSGKKVDEIKVISDLSVNSYEDFFKKLESICKSYQSFEYHGRMLSRVQNLLKVRLLQTRRGRGFPVLVLDNDMLTFLIAMITREQRFKLKKLYQRFKEYGICFDLHTKQAIEAQLLKLNLLERRSDSGEAQYVRIIL</sequence>
<evidence type="ECO:0000313" key="1">
    <source>
        <dbReference type="EMBL" id="CUP92634.1"/>
    </source>
</evidence>
<proteinExistence type="predicted"/>
<dbReference type="InterPro" id="IPR017645">
    <property type="entry name" value="Dnd_assoc_1"/>
</dbReference>
<accession>A0A139JZ58</accession>
<reference evidence="1 2" key="1">
    <citation type="submission" date="2015-09" db="EMBL/GenBank/DDBJ databases">
        <authorList>
            <consortium name="Pathogen Informatics"/>
        </authorList>
    </citation>
    <scope>NUCLEOTIDE SEQUENCE [LARGE SCALE GENOMIC DNA]</scope>
    <source>
        <strain evidence="1 2">2789STDY5834899</strain>
    </source>
</reference>